<evidence type="ECO:0000256" key="11">
    <source>
        <dbReference type="ARBA" id="ARBA00023136"/>
    </source>
</evidence>
<name>A0A7X1E3A7_9BACT</name>
<evidence type="ECO:0000256" key="9">
    <source>
        <dbReference type="ARBA" id="ARBA00023014"/>
    </source>
</evidence>
<evidence type="ECO:0000256" key="3">
    <source>
        <dbReference type="ARBA" id="ARBA00005404"/>
    </source>
</evidence>
<dbReference type="InterPro" id="IPR050123">
    <property type="entry name" value="Prok_molybdopt-oxidoreductase"/>
</dbReference>
<dbReference type="PROSITE" id="PS51085">
    <property type="entry name" value="2FE2S_FER_2"/>
    <property type="match status" value="1"/>
</dbReference>
<keyword evidence="9" id="KW-0411">Iron-sulfur</keyword>
<comment type="cofactor">
    <cofactor evidence="12">
        <name>[2Fe-2S] cluster</name>
        <dbReference type="ChEBI" id="CHEBI:190135"/>
    </cofactor>
</comment>
<dbReference type="Proteomes" id="UP000525652">
    <property type="component" value="Unassembled WGS sequence"/>
</dbReference>
<dbReference type="Gene3D" id="3.10.20.740">
    <property type="match status" value="1"/>
</dbReference>
<gene>
    <name evidence="16" type="ORF">H5P30_03125</name>
</gene>
<keyword evidence="8" id="KW-0408">Iron</keyword>
<evidence type="ECO:0000256" key="7">
    <source>
        <dbReference type="ARBA" id="ARBA00022967"/>
    </source>
</evidence>
<keyword evidence="5" id="KW-0001">2Fe-2S</keyword>
<evidence type="ECO:0000259" key="15">
    <source>
        <dbReference type="PROSITE" id="PS51839"/>
    </source>
</evidence>
<comment type="subcellular location">
    <subcellularLocation>
        <location evidence="2">Membrane</location>
    </subcellularLocation>
</comment>
<comment type="similarity">
    <text evidence="3">Belongs to the complex I 75 kDa subunit family.</text>
</comment>
<dbReference type="GO" id="GO:0042773">
    <property type="term" value="P:ATP synthesis coupled electron transport"/>
    <property type="evidence" value="ECO:0007669"/>
    <property type="project" value="InterPro"/>
</dbReference>
<sequence length="573" mass="62639">MSEKGQTEKVTVNIDGKDVEVPTGITMIEAAEIAGKEIPHYCYHPKLSISGNCRMCLVEMGMPMRDRGTGEPVMDDDGKQKIGWMPKPAIACNSKVSPGLHIKTDTDLVKDCRNGVMEFLLVNHPLDCPICDQAGECRLQEFATDYGRGYSRFIEEKNVKPKRTVLGPRVMLDDERCILCSRCIRFMSEVADDPVLGFTERGSYSTLTCFPGKNLDSNYSLNTVDICPVGALTSRDFRFKMRVWFLKSVKSICTESSVGANTEVWQREGKIYRITPRRNDAVNDTWMTDSGRALYQQVEAEGRLRQPVVKGSNATATEAVRAAGEILKSSEKIAIVASTHSSVEEQYYLSQLARSKKAKVFAVQHLGEEDGLLQSADRTPNTRGSLVTGLLSDLPSADLSDLASQIDSGAVDTVLAVHEDLVAAGLTEAQIAKVQLIQVATQKSASTALAAILIPSLTVFERSGSFINQQFRLQKFHAVIPGPAGLLSDLQIFASLKSLVEGETAATVQVKDAWNSLSSEIEELQGIQFRSIPDDGQTISAGNLANLPFPEKKSLKFDAREFAREAIGVSEAS</sequence>
<dbReference type="Pfam" id="PF13510">
    <property type="entry name" value="Fer2_4"/>
    <property type="match status" value="1"/>
</dbReference>
<dbReference type="PROSITE" id="PS51669">
    <property type="entry name" value="4FE4S_MOW_BIS_MGD"/>
    <property type="match status" value="1"/>
</dbReference>
<dbReference type="SUPFAM" id="SSF54292">
    <property type="entry name" value="2Fe-2S ferredoxin-like"/>
    <property type="match status" value="1"/>
</dbReference>
<keyword evidence="4" id="KW-0004">4Fe-4S</keyword>
<dbReference type="SMART" id="SM00929">
    <property type="entry name" value="NADH-G_4Fe-4S_3"/>
    <property type="match status" value="1"/>
</dbReference>
<dbReference type="InterPro" id="IPR036010">
    <property type="entry name" value="2Fe-2S_ferredoxin-like_sf"/>
</dbReference>
<dbReference type="GO" id="GO:0016020">
    <property type="term" value="C:membrane"/>
    <property type="evidence" value="ECO:0007669"/>
    <property type="project" value="UniProtKB-SubCell"/>
</dbReference>
<evidence type="ECO:0000256" key="10">
    <source>
        <dbReference type="ARBA" id="ARBA00023027"/>
    </source>
</evidence>
<feature type="domain" description="4Fe-4S Mo/W bis-MGD-type" evidence="14">
    <location>
        <begin position="246"/>
        <end position="302"/>
    </location>
</feature>
<dbReference type="AlphaFoldDB" id="A0A7X1E3A7"/>
<evidence type="ECO:0000313" key="16">
    <source>
        <dbReference type="EMBL" id="MBC2600769.1"/>
    </source>
</evidence>
<dbReference type="GO" id="GO:0008137">
    <property type="term" value="F:NADH dehydrogenase (ubiquinone) activity"/>
    <property type="evidence" value="ECO:0007669"/>
    <property type="project" value="InterPro"/>
</dbReference>
<keyword evidence="7" id="KW-1278">Translocase</keyword>
<dbReference type="GO" id="GO:0048038">
    <property type="term" value="F:quinone binding"/>
    <property type="evidence" value="ECO:0007669"/>
    <property type="project" value="UniProtKB-KW"/>
</dbReference>
<dbReference type="PROSITE" id="PS00641">
    <property type="entry name" value="COMPLEX1_75K_1"/>
    <property type="match status" value="1"/>
</dbReference>
<comment type="caution">
    <text evidence="16">The sequence shown here is derived from an EMBL/GenBank/DDBJ whole genome shotgun (WGS) entry which is preliminary data.</text>
</comment>
<feature type="domain" description="4Fe-4S His(Cys)3-ligated-type" evidence="15">
    <location>
        <begin position="108"/>
        <end position="147"/>
    </location>
</feature>
<dbReference type="Pfam" id="PF22151">
    <property type="entry name" value="Fer4_NDSU1"/>
    <property type="match status" value="1"/>
</dbReference>
<dbReference type="InterPro" id="IPR000283">
    <property type="entry name" value="NADH_UbQ_OxRdtase_75kDa_su_CS"/>
</dbReference>
<dbReference type="InterPro" id="IPR054351">
    <property type="entry name" value="NADH_UbQ_OxRdtase_ferredoxin"/>
</dbReference>
<dbReference type="PROSITE" id="PS00643">
    <property type="entry name" value="COMPLEX1_75K_3"/>
    <property type="match status" value="1"/>
</dbReference>
<dbReference type="Gene3D" id="2.20.25.90">
    <property type="entry name" value="ADC-like domains"/>
    <property type="match status" value="1"/>
</dbReference>
<dbReference type="GO" id="GO:0051537">
    <property type="term" value="F:2 iron, 2 sulfur cluster binding"/>
    <property type="evidence" value="ECO:0007669"/>
    <property type="project" value="UniProtKB-KW"/>
</dbReference>
<reference evidence="16 17" key="1">
    <citation type="submission" date="2020-07" db="EMBL/GenBank/DDBJ databases">
        <authorList>
            <person name="Feng X."/>
        </authorList>
    </citation>
    <scope>NUCLEOTIDE SEQUENCE [LARGE SCALE GENOMIC DNA]</scope>
    <source>
        <strain evidence="16 17">JCM14086</strain>
    </source>
</reference>
<keyword evidence="10" id="KW-0520">NAD</keyword>
<dbReference type="CDD" id="cd00207">
    <property type="entry name" value="fer2"/>
    <property type="match status" value="1"/>
</dbReference>
<evidence type="ECO:0000259" key="14">
    <source>
        <dbReference type="PROSITE" id="PS51669"/>
    </source>
</evidence>
<dbReference type="FunFam" id="3.10.20.740:FF:000004">
    <property type="entry name" value="NADH-quinone oxidoreductase"/>
    <property type="match status" value="1"/>
</dbReference>
<accession>A0A7X1E3A7</accession>
<dbReference type="GO" id="GO:0051539">
    <property type="term" value="F:4 iron, 4 sulfur cluster binding"/>
    <property type="evidence" value="ECO:0007669"/>
    <property type="project" value="UniProtKB-KW"/>
</dbReference>
<dbReference type="InterPro" id="IPR006963">
    <property type="entry name" value="Mopterin_OxRdtase_4Fe-4S_dom"/>
</dbReference>
<feature type="domain" description="2Fe-2S ferredoxin-type" evidence="13">
    <location>
        <begin position="8"/>
        <end position="108"/>
    </location>
</feature>
<dbReference type="FunFam" id="3.30.70.20:FF:000002">
    <property type="entry name" value="NADH-ubiquinone oxidoreductase 75 kDa subunit"/>
    <property type="match status" value="1"/>
</dbReference>
<evidence type="ECO:0000259" key="13">
    <source>
        <dbReference type="PROSITE" id="PS51085"/>
    </source>
</evidence>
<comment type="cofactor">
    <cofactor evidence="1">
        <name>[4Fe-4S] cluster</name>
        <dbReference type="ChEBI" id="CHEBI:49883"/>
    </cofactor>
</comment>
<organism evidence="16 17">
    <name type="scientific">Puniceicoccus vermicola</name>
    <dbReference type="NCBI Taxonomy" id="388746"/>
    <lineage>
        <taxon>Bacteria</taxon>
        <taxon>Pseudomonadati</taxon>
        <taxon>Verrucomicrobiota</taxon>
        <taxon>Opitutia</taxon>
        <taxon>Puniceicoccales</taxon>
        <taxon>Puniceicoccaceae</taxon>
        <taxon>Puniceicoccus</taxon>
    </lineage>
</organism>
<dbReference type="Pfam" id="PF10588">
    <property type="entry name" value="NADH-G_4Fe-4S_3"/>
    <property type="match status" value="1"/>
</dbReference>
<dbReference type="InterPro" id="IPR001041">
    <property type="entry name" value="2Fe-2S_ferredoxin-type"/>
</dbReference>
<evidence type="ECO:0000256" key="2">
    <source>
        <dbReference type="ARBA" id="ARBA00004370"/>
    </source>
</evidence>
<keyword evidence="17" id="KW-1185">Reference proteome</keyword>
<evidence type="ECO:0000256" key="6">
    <source>
        <dbReference type="ARBA" id="ARBA00022723"/>
    </source>
</evidence>
<evidence type="ECO:0000256" key="4">
    <source>
        <dbReference type="ARBA" id="ARBA00022485"/>
    </source>
</evidence>
<dbReference type="Pfam" id="PF22117">
    <property type="entry name" value="Fer4_Nqo3"/>
    <property type="match status" value="1"/>
</dbReference>
<evidence type="ECO:0000256" key="1">
    <source>
        <dbReference type="ARBA" id="ARBA00001966"/>
    </source>
</evidence>
<dbReference type="Gene3D" id="3.30.70.20">
    <property type="match status" value="1"/>
</dbReference>
<dbReference type="PROSITE" id="PS51839">
    <property type="entry name" value="4FE4S_HC3"/>
    <property type="match status" value="1"/>
</dbReference>
<dbReference type="GO" id="GO:0003954">
    <property type="term" value="F:NADH dehydrogenase activity"/>
    <property type="evidence" value="ECO:0007669"/>
    <property type="project" value="TreeGrafter"/>
</dbReference>
<dbReference type="PANTHER" id="PTHR43105">
    <property type="entry name" value="RESPIRATORY NITRATE REDUCTASE"/>
    <property type="match status" value="1"/>
</dbReference>
<evidence type="ECO:0000313" key="17">
    <source>
        <dbReference type="Proteomes" id="UP000525652"/>
    </source>
</evidence>
<dbReference type="EMBL" id="JACHVA010000036">
    <property type="protein sequence ID" value="MBC2600769.1"/>
    <property type="molecule type" value="Genomic_DNA"/>
</dbReference>
<dbReference type="SUPFAM" id="SSF53706">
    <property type="entry name" value="Formate dehydrogenase/DMSO reductase, domains 1-3"/>
    <property type="match status" value="1"/>
</dbReference>
<dbReference type="InterPro" id="IPR019574">
    <property type="entry name" value="NADH_UbQ_OxRdtase_Gsu_4Fe4S-bd"/>
</dbReference>
<dbReference type="Gene3D" id="3.40.50.740">
    <property type="match status" value="1"/>
</dbReference>
<protein>
    <submittedName>
        <fullName evidence="16">(2Fe-2S)-binding protein</fullName>
    </submittedName>
</protein>
<keyword evidence="6" id="KW-0479">Metal-binding</keyword>
<keyword evidence="11" id="KW-0472">Membrane</keyword>
<dbReference type="SUPFAM" id="SSF54862">
    <property type="entry name" value="4Fe-4S ferredoxins"/>
    <property type="match status" value="1"/>
</dbReference>
<evidence type="ECO:0000256" key="5">
    <source>
        <dbReference type="ARBA" id="ARBA00022714"/>
    </source>
</evidence>
<dbReference type="PANTHER" id="PTHR43105:SF13">
    <property type="entry name" value="NADH-UBIQUINONE OXIDOREDUCTASE 75 KDA SUBUNIT, MITOCHONDRIAL"/>
    <property type="match status" value="1"/>
</dbReference>
<evidence type="ECO:0000256" key="12">
    <source>
        <dbReference type="ARBA" id="ARBA00034078"/>
    </source>
</evidence>
<dbReference type="GO" id="GO:0046872">
    <property type="term" value="F:metal ion binding"/>
    <property type="evidence" value="ECO:0007669"/>
    <property type="project" value="UniProtKB-KW"/>
</dbReference>
<proteinExistence type="inferred from homology"/>
<dbReference type="RefSeq" id="WP_185691508.1">
    <property type="nucleotide sequence ID" value="NZ_JACHVA010000036.1"/>
</dbReference>
<evidence type="ECO:0000256" key="8">
    <source>
        <dbReference type="ARBA" id="ARBA00023004"/>
    </source>
</evidence>